<evidence type="ECO:0000256" key="1">
    <source>
        <dbReference type="ARBA" id="ARBA00022448"/>
    </source>
</evidence>
<feature type="region of interest" description="Disordered" evidence="6">
    <location>
        <begin position="636"/>
        <end position="688"/>
    </location>
</feature>
<feature type="compositionally biased region" description="Low complexity" evidence="6">
    <location>
        <begin position="106"/>
        <end position="150"/>
    </location>
</feature>
<evidence type="ECO:0000313" key="8">
    <source>
        <dbReference type="Proteomes" id="UP001176517"/>
    </source>
</evidence>
<dbReference type="EMBL" id="JAPDMZ010000002">
    <property type="protein sequence ID" value="KAK0557838.1"/>
    <property type="molecule type" value="Genomic_DNA"/>
</dbReference>
<feature type="region of interest" description="Disordered" evidence="6">
    <location>
        <begin position="442"/>
        <end position="465"/>
    </location>
</feature>
<feature type="compositionally biased region" description="Polar residues" evidence="6">
    <location>
        <begin position="582"/>
        <end position="591"/>
    </location>
</feature>
<feature type="compositionally biased region" description="Low complexity" evidence="6">
    <location>
        <begin position="20"/>
        <end position="54"/>
    </location>
</feature>
<feature type="compositionally biased region" description="Polar residues" evidence="6">
    <location>
        <begin position="61"/>
        <end position="74"/>
    </location>
</feature>
<feature type="compositionally biased region" description="Pro residues" evidence="6">
    <location>
        <begin position="1"/>
        <end position="11"/>
    </location>
</feature>
<dbReference type="PANTHER" id="PTHR10908">
    <property type="entry name" value="SEROTONIN N-ACETYLTRANSFERASE"/>
    <property type="match status" value="1"/>
</dbReference>
<sequence>MNPISIFPPPTRALSRHNTRSAGNSSSASGNALARSQTHSASAAAHPSSSSTAAGHDAQDGQASPSGNSAGTNHGRNRSFGSAVGSASTIWTPFTSTTNNKDNNESSSGPNSASSHSNSHHPVSALTSANPAPASTPAATSPTSTASPTSKDNNTSNNGPRKLIKKRNNNNNASTASASAAATSSFPMPDSHLRSHSHQSSHPTSPNFGPTSYTTASAKRKPTPDIPASLPQTLFFDRLRLSEVTAAHRLEVRGYPEEDAASLEKLRYRQAAAPHLFLGAFLPGSPNPKPGKGDGGASGGGSKDSAAGSGAAGGNHAGAGGSSGSGSAEPPRTLVGFITGTAALALTLRSMSTHSNSKDARLVCIHSVVVAREYQRNGLALRMLREYIGRLMRNELGPHDARLAALAEAKAAAAAAAAAAQGSSEDQAVAASTKAPVAFADDDLIGDEDDEAEVENEKSGDRQRRKRGYQALALLAHQEIVPLYLKAGFRVQGLSHVNYGSGDWYEMRREIVPKNFLSKHESSDEAEEDDDDDDDGGEKLAATKPSSGWLEPLRSPVPASRSASQGSHDSTTPKAEVLSPSGADSKNNNNLKVVGAENGGNSSDEGASGGMSASPPGLALPPTLNTNALLAALTSSSARPPNNADNDKLQSPTNASASGGANVLGSSPAGSGILSPPRGRRNPGIPFSTVLGQALAGKTASEDPRSTLEARLVNRDEETNIADLYCPREQCDCLLLRADLGVWKARELGPLCAPALQSTSEILPPNTPAPPLNGVAPPPPRPSEDQHTSPLLFAANQKGGALQQQQQQERAAPSSTKVSMQGATSLRDFWSVPGPFVFDNVSFSKDVLWPPAKPPQPTRKGSALANPAQGRGRSNSGSLLSSPPGVNIIGTNTPPASSAVGEAEKKLGASKLSTSTTSSSTPSSPRVKEGGTLSPRERSQSGSALNTLGDPVKSPLSAGSDGTALTPGEELQRALFASGVEANMTGGLKYPVSSGTAQVLGANGGASASTPLLIPPKDKGAGSKMGLKVTIGKRKTSLAVPTLSTVASQPDDGAPSSAPGTATGNSLLSPGANTPQVASPGPSGPHGWASSAASAGKKGLAAALGRGGKNKDKDKDRDGDTSAAASPAIGSSSTFGGAGDSSSTLVGSTNAAPGQSGAGAGGSTPAKPIRKASGIDPHAYPFNTSSAFTSGSWHLPGNGSPSAAAAASEPESPTLPSLTIKYLLCPECDCGPLGYVVISDEMKGGGLARSVAASQGGRDEGGKAEGAGDAAKKKMEYLLAADRVRYRFKAS</sequence>
<dbReference type="InterPro" id="IPR007515">
    <property type="entry name" value="Mss4"/>
</dbReference>
<feature type="region of interest" description="Disordered" evidence="6">
    <location>
        <begin position="849"/>
        <end position="967"/>
    </location>
</feature>
<feature type="compositionally biased region" description="Acidic residues" evidence="6">
    <location>
        <begin position="442"/>
        <end position="454"/>
    </location>
</feature>
<keyword evidence="5" id="KW-0012">Acyltransferase</keyword>
<dbReference type="PANTHER" id="PTHR10908:SF0">
    <property type="entry name" value="SEROTONIN N-ACETYLTRANSFERASE"/>
    <property type="match status" value="1"/>
</dbReference>
<feature type="compositionally biased region" description="Low complexity" evidence="6">
    <location>
        <begin position="169"/>
        <end position="185"/>
    </location>
</feature>
<feature type="region of interest" description="Disordered" evidence="6">
    <location>
        <begin position="1038"/>
        <end position="1213"/>
    </location>
</feature>
<feature type="compositionally biased region" description="Polar residues" evidence="6">
    <location>
        <begin position="1140"/>
        <end position="1150"/>
    </location>
</feature>
<feature type="compositionally biased region" description="Polar residues" evidence="6">
    <location>
        <begin position="1058"/>
        <end position="1077"/>
    </location>
</feature>
<dbReference type="Gene3D" id="3.40.630.30">
    <property type="match status" value="2"/>
</dbReference>
<keyword evidence="3" id="KW-0808">Transferase</keyword>
<dbReference type="InterPro" id="IPR011323">
    <property type="entry name" value="Mss4/transl-control_tumour"/>
</dbReference>
<evidence type="ECO:0000256" key="3">
    <source>
        <dbReference type="ARBA" id="ARBA00022679"/>
    </source>
</evidence>
<dbReference type="GO" id="GO:0007264">
    <property type="term" value="P:small GTPase-mediated signal transduction"/>
    <property type="evidence" value="ECO:0007669"/>
    <property type="project" value="InterPro"/>
</dbReference>
<feature type="region of interest" description="Disordered" evidence="6">
    <location>
        <begin position="1005"/>
        <end position="1024"/>
    </location>
</feature>
<organism evidence="7 8">
    <name type="scientific">Tilletia horrida</name>
    <dbReference type="NCBI Taxonomy" id="155126"/>
    <lineage>
        <taxon>Eukaryota</taxon>
        <taxon>Fungi</taxon>
        <taxon>Dikarya</taxon>
        <taxon>Basidiomycota</taxon>
        <taxon>Ustilaginomycotina</taxon>
        <taxon>Exobasidiomycetes</taxon>
        <taxon>Tilletiales</taxon>
        <taxon>Tilletiaceae</taxon>
        <taxon>Tilletia</taxon>
    </lineage>
</organism>
<comment type="caution">
    <text evidence="7">The sequence shown here is derived from an EMBL/GenBank/DDBJ whole genome shotgun (WGS) entry which is preliminary data.</text>
</comment>
<feature type="compositionally biased region" description="Basic and acidic residues" evidence="6">
    <location>
        <begin position="1109"/>
        <end position="1120"/>
    </location>
</feature>
<dbReference type="Proteomes" id="UP001176517">
    <property type="component" value="Unassembled WGS sequence"/>
</dbReference>
<dbReference type="InterPro" id="IPR016181">
    <property type="entry name" value="Acyl_CoA_acyltransferase"/>
</dbReference>
<feature type="compositionally biased region" description="Low complexity" evidence="6">
    <location>
        <begin position="913"/>
        <end position="925"/>
    </location>
</feature>
<feature type="compositionally biased region" description="Low complexity" evidence="6">
    <location>
        <begin position="1200"/>
        <end position="1213"/>
    </location>
</feature>
<feature type="compositionally biased region" description="Pro residues" evidence="6">
    <location>
        <begin position="765"/>
        <end position="781"/>
    </location>
</feature>
<feature type="compositionally biased region" description="Polar residues" evidence="6">
    <location>
        <begin position="85"/>
        <end position="101"/>
    </location>
</feature>
<feature type="region of interest" description="Disordered" evidence="6">
    <location>
        <begin position="516"/>
        <end position="623"/>
    </location>
</feature>
<feature type="region of interest" description="Disordered" evidence="6">
    <location>
        <begin position="1"/>
        <end position="230"/>
    </location>
</feature>
<dbReference type="InterPro" id="IPR051635">
    <property type="entry name" value="SNAT-like"/>
</dbReference>
<dbReference type="SUPFAM" id="SSF55729">
    <property type="entry name" value="Acyl-CoA N-acyltransferases (Nat)"/>
    <property type="match status" value="1"/>
</dbReference>
<dbReference type="GO" id="GO:0015031">
    <property type="term" value="P:protein transport"/>
    <property type="evidence" value="ECO:0007669"/>
    <property type="project" value="UniProtKB-KW"/>
</dbReference>
<gene>
    <name evidence="7" type="ORF">OC846_000132</name>
</gene>
<keyword evidence="8" id="KW-1185">Reference proteome</keyword>
<dbReference type="Gene3D" id="2.170.150.10">
    <property type="entry name" value="Metal Binding Protein, Guanine Nucleotide Exchange Factor, Chain A"/>
    <property type="match status" value="1"/>
</dbReference>
<feature type="region of interest" description="Disordered" evidence="6">
    <location>
        <begin position="1251"/>
        <end position="1270"/>
    </location>
</feature>
<feature type="compositionally biased region" description="Low complexity" evidence="6">
    <location>
        <begin position="610"/>
        <end position="623"/>
    </location>
</feature>
<feature type="compositionally biased region" description="Low complexity" evidence="6">
    <location>
        <begin position="870"/>
        <end position="885"/>
    </location>
</feature>
<dbReference type="PROSITE" id="PS51796">
    <property type="entry name" value="MSS4"/>
    <property type="match status" value="1"/>
</dbReference>
<name>A0AAN6JUW7_9BASI</name>
<feature type="compositionally biased region" description="Gly residues" evidence="6">
    <location>
        <begin position="310"/>
        <end position="324"/>
    </location>
</feature>
<feature type="compositionally biased region" description="Gly residues" evidence="6">
    <location>
        <begin position="293"/>
        <end position="302"/>
    </location>
</feature>
<feature type="region of interest" description="Disordered" evidence="6">
    <location>
        <begin position="762"/>
        <end position="819"/>
    </location>
</feature>
<feature type="compositionally biased region" description="Low complexity" evidence="6">
    <location>
        <begin position="1078"/>
        <end position="1104"/>
    </location>
</feature>
<evidence type="ECO:0000256" key="2">
    <source>
        <dbReference type="ARBA" id="ARBA00022658"/>
    </source>
</evidence>
<evidence type="ECO:0000313" key="7">
    <source>
        <dbReference type="EMBL" id="KAK0557838.1"/>
    </source>
</evidence>
<dbReference type="InterPro" id="IPR011057">
    <property type="entry name" value="Mss4-like_sf"/>
</dbReference>
<keyword evidence="1" id="KW-0813">Transport</keyword>
<reference evidence="7" key="1">
    <citation type="journal article" date="2023" name="PhytoFront">
        <title>Draft Genome Resources of Seven Strains of Tilletia horrida, Causal Agent of Kernel Smut of Rice.</title>
        <authorList>
            <person name="Khanal S."/>
            <person name="Antony Babu S."/>
            <person name="Zhou X.G."/>
        </authorList>
    </citation>
    <scope>NUCLEOTIDE SEQUENCE</scope>
    <source>
        <strain evidence="7">TX6</strain>
    </source>
</reference>
<keyword evidence="2" id="KW-0344">Guanine-nucleotide releasing factor</keyword>
<dbReference type="SUPFAM" id="SSF51316">
    <property type="entry name" value="Mss4-like"/>
    <property type="match status" value="1"/>
</dbReference>
<evidence type="ECO:0000256" key="4">
    <source>
        <dbReference type="ARBA" id="ARBA00022927"/>
    </source>
</evidence>
<evidence type="ECO:0008006" key="9">
    <source>
        <dbReference type="Google" id="ProtNLM"/>
    </source>
</evidence>
<feature type="compositionally biased region" description="Low complexity" evidence="6">
    <location>
        <begin position="1122"/>
        <end position="1133"/>
    </location>
</feature>
<feature type="compositionally biased region" description="Acidic residues" evidence="6">
    <location>
        <begin position="524"/>
        <end position="536"/>
    </location>
</feature>
<accession>A0AAN6JUW7</accession>
<dbReference type="GO" id="GO:0005737">
    <property type="term" value="C:cytoplasm"/>
    <property type="evidence" value="ECO:0007669"/>
    <property type="project" value="TreeGrafter"/>
</dbReference>
<feature type="compositionally biased region" description="Polar residues" evidence="6">
    <location>
        <begin position="1182"/>
        <end position="1192"/>
    </location>
</feature>
<feature type="compositionally biased region" description="Polar residues" evidence="6">
    <location>
        <begin position="639"/>
        <end position="669"/>
    </location>
</feature>
<evidence type="ECO:0000256" key="6">
    <source>
        <dbReference type="SAM" id="MobiDB-lite"/>
    </source>
</evidence>
<protein>
    <recommendedName>
        <fullName evidence="9">N-acetyltransferase domain-containing protein</fullName>
    </recommendedName>
</protein>
<evidence type="ECO:0000256" key="5">
    <source>
        <dbReference type="ARBA" id="ARBA00023315"/>
    </source>
</evidence>
<keyword evidence="4" id="KW-0653">Protein transport</keyword>
<feature type="region of interest" description="Disordered" evidence="6">
    <location>
        <begin position="279"/>
        <end position="332"/>
    </location>
</feature>
<feature type="compositionally biased region" description="Polar residues" evidence="6">
    <location>
        <begin position="203"/>
        <end position="217"/>
    </location>
</feature>
<feature type="compositionally biased region" description="Polar residues" evidence="6">
    <location>
        <begin position="561"/>
        <end position="573"/>
    </location>
</feature>
<dbReference type="GO" id="GO:0004059">
    <property type="term" value="F:aralkylamine N-acetyltransferase activity"/>
    <property type="evidence" value="ECO:0007669"/>
    <property type="project" value="TreeGrafter"/>
</dbReference>
<dbReference type="GO" id="GO:0005085">
    <property type="term" value="F:guanyl-nucleotide exchange factor activity"/>
    <property type="evidence" value="ECO:0007669"/>
    <property type="project" value="UniProtKB-KW"/>
</dbReference>
<proteinExistence type="predicted"/>